<accession>A0A9D4S255</accession>
<sequence length="102" mass="11534">MHKFPSGSGYYIYIEASSPRVLNDTARIVSAAITSTSSKCLHFWYHMYGTHVNTLNVYKMVGTGLGTPVWTRTGTRSDQWYNANVDIQVLLCLSCFFFLILV</sequence>
<dbReference type="CDD" id="cd06263">
    <property type="entry name" value="MAM"/>
    <property type="match status" value="1"/>
</dbReference>
<dbReference type="EMBL" id="JAIWYP010000001">
    <property type="protein sequence ID" value="KAH3887683.1"/>
    <property type="molecule type" value="Genomic_DNA"/>
</dbReference>
<feature type="domain" description="MAM" evidence="1">
    <location>
        <begin position="1"/>
        <end position="102"/>
    </location>
</feature>
<dbReference type="Gene3D" id="2.60.120.200">
    <property type="match status" value="1"/>
</dbReference>
<evidence type="ECO:0000313" key="3">
    <source>
        <dbReference type="Proteomes" id="UP000828390"/>
    </source>
</evidence>
<dbReference type="SUPFAM" id="SSF49899">
    <property type="entry name" value="Concanavalin A-like lectins/glucanases"/>
    <property type="match status" value="1"/>
</dbReference>
<organism evidence="2 3">
    <name type="scientific">Dreissena polymorpha</name>
    <name type="common">Zebra mussel</name>
    <name type="synonym">Mytilus polymorpha</name>
    <dbReference type="NCBI Taxonomy" id="45954"/>
    <lineage>
        <taxon>Eukaryota</taxon>
        <taxon>Metazoa</taxon>
        <taxon>Spiralia</taxon>
        <taxon>Lophotrochozoa</taxon>
        <taxon>Mollusca</taxon>
        <taxon>Bivalvia</taxon>
        <taxon>Autobranchia</taxon>
        <taxon>Heteroconchia</taxon>
        <taxon>Euheterodonta</taxon>
        <taxon>Imparidentia</taxon>
        <taxon>Neoheterodontei</taxon>
        <taxon>Myida</taxon>
        <taxon>Dreissenoidea</taxon>
        <taxon>Dreissenidae</taxon>
        <taxon>Dreissena</taxon>
    </lineage>
</organism>
<dbReference type="InterPro" id="IPR000998">
    <property type="entry name" value="MAM_dom"/>
</dbReference>
<keyword evidence="3" id="KW-1185">Reference proteome</keyword>
<dbReference type="AlphaFoldDB" id="A0A9D4S255"/>
<comment type="caution">
    <text evidence="2">The sequence shown here is derived from an EMBL/GenBank/DDBJ whole genome shotgun (WGS) entry which is preliminary data.</text>
</comment>
<gene>
    <name evidence="2" type="ORF">DPMN_011701</name>
</gene>
<dbReference type="Pfam" id="PF00629">
    <property type="entry name" value="MAM"/>
    <property type="match status" value="1"/>
</dbReference>
<dbReference type="Proteomes" id="UP000828390">
    <property type="component" value="Unassembled WGS sequence"/>
</dbReference>
<dbReference type="GO" id="GO:0016020">
    <property type="term" value="C:membrane"/>
    <property type="evidence" value="ECO:0007669"/>
    <property type="project" value="InterPro"/>
</dbReference>
<reference evidence="2" key="1">
    <citation type="journal article" date="2019" name="bioRxiv">
        <title>The Genome of the Zebra Mussel, Dreissena polymorpha: A Resource for Invasive Species Research.</title>
        <authorList>
            <person name="McCartney M.A."/>
            <person name="Auch B."/>
            <person name="Kono T."/>
            <person name="Mallez S."/>
            <person name="Zhang Y."/>
            <person name="Obille A."/>
            <person name="Becker A."/>
            <person name="Abrahante J.E."/>
            <person name="Garbe J."/>
            <person name="Badalamenti J.P."/>
            <person name="Herman A."/>
            <person name="Mangelson H."/>
            <person name="Liachko I."/>
            <person name="Sullivan S."/>
            <person name="Sone E.D."/>
            <person name="Koren S."/>
            <person name="Silverstein K.A.T."/>
            <person name="Beckman K.B."/>
            <person name="Gohl D.M."/>
        </authorList>
    </citation>
    <scope>NUCLEOTIDE SEQUENCE</scope>
    <source>
        <strain evidence="2">Duluth1</strain>
        <tissue evidence="2">Whole animal</tissue>
    </source>
</reference>
<proteinExistence type="predicted"/>
<dbReference type="PANTHER" id="PTHR23282">
    <property type="entry name" value="APICAL ENDOSOMAL GLYCOPROTEIN PRECURSOR"/>
    <property type="match status" value="1"/>
</dbReference>
<name>A0A9D4S255_DREPO</name>
<reference evidence="2" key="2">
    <citation type="submission" date="2020-11" db="EMBL/GenBank/DDBJ databases">
        <authorList>
            <person name="McCartney M.A."/>
            <person name="Auch B."/>
            <person name="Kono T."/>
            <person name="Mallez S."/>
            <person name="Becker A."/>
            <person name="Gohl D.M."/>
            <person name="Silverstein K.A.T."/>
            <person name="Koren S."/>
            <person name="Bechman K.B."/>
            <person name="Herman A."/>
            <person name="Abrahante J.E."/>
            <person name="Garbe J."/>
        </authorList>
    </citation>
    <scope>NUCLEOTIDE SEQUENCE</scope>
    <source>
        <strain evidence="2">Duluth1</strain>
        <tissue evidence="2">Whole animal</tissue>
    </source>
</reference>
<protein>
    <recommendedName>
        <fullName evidence="1">MAM domain-containing protein</fullName>
    </recommendedName>
</protein>
<evidence type="ECO:0000259" key="1">
    <source>
        <dbReference type="PROSITE" id="PS50060"/>
    </source>
</evidence>
<dbReference type="InterPro" id="IPR013320">
    <property type="entry name" value="ConA-like_dom_sf"/>
</dbReference>
<dbReference type="PANTHER" id="PTHR23282:SF148">
    <property type="entry name" value="MAM DOMAIN-CONTAINING PROTEIN"/>
    <property type="match status" value="1"/>
</dbReference>
<evidence type="ECO:0000313" key="2">
    <source>
        <dbReference type="EMBL" id="KAH3887683.1"/>
    </source>
</evidence>
<dbReference type="PROSITE" id="PS50060">
    <property type="entry name" value="MAM_2"/>
    <property type="match status" value="1"/>
</dbReference>
<dbReference type="InterPro" id="IPR051560">
    <property type="entry name" value="MAM_domain-containing"/>
</dbReference>